<evidence type="ECO:0000256" key="2">
    <source>
        <dbReference type="ARBA" id="ARBA00006717"/>
    </source>
</evidence>
<dbReference type="Pfam" id="PF00300">
    <property type="entry name" value="His_Phos_1"/>
    <property type="match status" value="1"/>
</dbReference>
<feature type="active site" description="Tele-phosphohistidine intermediate" evidence="6 7">
    <location>
        <position position="9"/>
    </location>
</feature>
<keyword evidence="3 6" id="KW-0312">Gluconeogenesis</keyword>
<dbReference type="NCBIfam" id="NF010713">
    <property type="entry name" value="PRK14115.1"/>
    <property type="match status" value="1"/>
</dbReference>
<dbReference type="GO" id="GO:0006096">
    <property type="term" value="P:glycolytic process"/>
    <property type="evidence" value="ECO:0007669"/>
    <property type="project" value="UniProtKB-UniRule"/>
</dbReference>
<evidence type="ECO:0000256" key="3">
    <source>
        <dbReference type="ARBA" id="ARBA00022432"/>
    </source>
</evidence>
<dbReference type="CDD" id="cd07067">
    <property type="entry name" value="HP_PGM_like"/>
    <property type="match status" value="1"/>
</dbReference>
<dbReference type="EC" id="5.4.2.11" evidence="6"/>
<feature type="site" description="Transition state stabilizer" evidence="6 9">
    <location>
        <position position="180"/>
    </location>
</feature>
<dbReference type="HAMAP" id="MF_01039">
    <property type="entry name" value="PGAM_GpmA"/>
    <property type="match status" value="1"/>
</dbReference>
<dbReference type="GO" id="GO:0006094">
    <property type="term" value="P:gluconeogenesis"/>
    <property type="evidence" value="ECO:0007669"/>
    <property type="project" value="UniProtKB-UniRule"/>
</dbReference>
<dbReference type="PANTHER" id="PTHR11931">
    <property type="entry name" value="PHOSPHOGLYCERATE MUTASE"/>
    <property type="match status" value="1"/>
</dbReference>
<evidence type="ECO:0000256" key="6">
    <source>
        <dbReference type="HAMAP-Rule" id="MF_01039"/>
    </source>
</evidence>
<comment type="caution">
    <text evidence="10">The sequence shown here is derived from an EMBL/GenBank/DDBJ whole genome shotgun (WGS) entry which is preliminary data.</text>
</comment>
<dbReference type="SUPFAM" id="SSF53254">
    <property type="entry name" value="Phosphoglycerate mutase-like"/>
    <property type="match status" value="1"/>
</dbReference>
<keyword evidence="5 6" id="KW-0413">Isomerase</keyword>
<accession>A0A0G0FHZ4</accession>
<sequence length="245" mass="28290">MNKLVIVRHGLTEWTTKFTGWTDIDLAPDGIEMTKKYALRLKENNYSFNIGFTSYLKRGIKTLETVLEVLGQQNIPIIKDWHLNERHYGALQTLNKAETVEKYGIEQVNIWRRSYDIPPPKVTLDDPRHPSHDPMFKDIDPALLPVGESLKDTYNRSVPYFENKVLSEVKNGKKIILSGHHNSLRAIIKYLENVSDSEIVKVNVPYCVPLIYEFNDNMEVIKHYYLATSDEVNNIIASIKNQTKS</sequence>
<organism evidence="10 11">
    <name type="scientific">Candidatus Roizmanbacteria bacterium GW2011_GWA2_35_8</name>
    <dbReference type="NCBI Taxonomy" id="1618479"/>
    <lineage>
        <taxon>Bacteria</taxon>
        <taxon>Candidatus Roizmaniibacteriota</taxon>
    </lineage>
</organism>
<dbReference type="AlphaFoldDB" id="A0A0G0FHZ4"/>
<dbReference type="SMART" id="SM00855">
    <property type="entry name" value="PGAM"/>
    <property type="match status" value="1"/>
</dbReference>
<evidence type="ECO:0000256" key="1">
    <source>
        <dbReference type="ARBA" id="ARBA00000380"/>
    </source>
</evidence>
<proteinExistence type="inferred from homology"/>
<keyword evidence="4 6" id="KW-0324">Glycolysis</keyword>
<dbReference type="InterPro" id="IPR029033">
    <property type="entry name" value="His_PPase_superfam"/>
</dbReference>
<feature type="active site" description="Proton donor/acceptor" evidence="6 7">
    <location>
        <position position="85"/>
    </location>
</feature>
<dbReference type="InterPro" id="IPR013078">
    <property type="entry name" value="His_Pase_superF_clade-1"/>
</dbReference>
<comment type="caution">
    <text evidence="6">Lacks conserved residue(s) required for the propagation of feature annotation.</text>
</comment>
<dbReference type="NCBIfam" id="TIGR01258">
    <property type="entry name" value="pgm_1"/>
    <property type="match status" value="1"/>
</dbReference>
<evidence type="ECO:0000256" key="9">
    <source>
        <dbReference type="PIRSR" id="PIRSR613078-3"/>
    </source>
</evidence>
<evidence type="ECO:0000256" key="8">
    <source>
        <dbReference type="PIRSR" id="PIRSR613078-2"/>
    </source>
</evidence>
<dbReference type="InterPro" id="IPR005952">
    <property type="entry name" value="Phosphogly_mut1"/>
</dbReference>
<comment type="function">
    <text evidence="6">Catalyzes the interconversion of 2-phosphoglycerate and 3-phosphoglycerate.</text>
</comment>
<feature type="binding site" evidence="6 8">
    <location>
        <position position="58"/>
    </location>
    <ligand>
        <name>substrate</name>
    </ligand>
</feature>
<gene>
    <name evidence="6" type="primary">gpmA</name>
    <name evidence="10" type="ORF">UR89_C0007G0009</name>
</gene>
<dbReference type="EMBL" id="LBQX01000007">
    <property type="protein sequence ID" value="KKP87090.1"/>
    <property type="molecule type" value="Genomic_DNA"/>
</dbReference>
<evidence type="ECO:0000256" key="7">
    <source>
        <dbReference type="PIRSR" id="PIRSR613078-1"/>
    </source>
</evidence>
<feature type="binding site" evidence="6 8">
    <location>
        <begin position="19"/>
        <end position="20"/>
    </location>
    <ligand>
        <name>substrate</name>
    </ligand>
</feature>
<evidence type="ECO:0000256" key="4">
    <source>
        <dbReference type="ARBA" id="ARBA00023152"/>
    </source>
</evidence>
<dbReference type="Proteomes" id="UP000034536">
    <property type="component" value="Unassembled WGS sequence"/>
</dbReference>
<name>A0A0G0FHZ4_9BACT</name>
<feature type="binding site" evidence="6 8">
    <location>
        <begin position="112"/>
        <end position="113"/>
    </location>
    <ligand>
        <name>substrate</name>
    </ligand>
</feature>
<feature type="binding site" evidence="6 8">
    <location>
        <position position="96"/>
    </location>
    <ligand>
        <name>substrate</name>
    </ligand>
</feature>
<protein>
    <recommendedName>
        <fullName evidence="6">2,3-bisphosphoglycerate-dependent phosphoglycerate mutase</fullName>
        <shortName evidence="6">BPG-dependent PGAM</shortName>
        <shortName evidence="6">PGAM</shortName>
        <shortName evidence="6">Phosphoglyceromutase</shortName>
        <shortName evidence="6">dPGM</shortName>
        <ecNumber evidence="6">5.4.2.11</ecNumber>
    </recommendedName>
</protein>
<feature type="binding site" evidence="6 8">
    <location>
        <begin position="85"/>
        <end position="88"/>
    </location>
    <ligand>
        <name>substrate</name>
    </ligand>
</feature>
<dbReference type="PIRSF" id="PIRSF000709">
    <property type="entry name" value="6PFK_2-Ptase"/>
    <property type="match status" value="1"/>
</dbReference>
<comment type="pathway">
    <text evidence="6">Carbohydrate degradation; glycolysis; pyruvate from D-glyceraldehyde 3-phosphate: step 3/5.</text>
</comment>
<evidence type="ECO:0000313" key="11">
    <source>
        <dbReference type="Proteomes" id="UP000034536"/>
    </source>
</evidence>
<evidence type="ECO:0000256" key="5">
    <source>
        <dbReference type="ARBA" id="ARBA00023235"/>
    </source>
</evidence>
<dbReference type="UniPathway" id="UPA00109">
    <property type="reaction ID" value="UER00186"/>
</dbReference>
<dbReference type="PATRIC" id="fig|1618479.3.peg.127"/>
<dbReference type="Gene3D" id="3.40.50.1240">
    <property type="entry name" value="Phosphoglycerate mutase-like"/>
    <property type="match status" value="1"/>
</dbReference>
<dbReference type="FunFam" id="3.40.50.1240:FF:000003">
    <property type="entry name" value="2,3-bisphosphoglycerate-dependent phosphoglycerate mutase"/>
    <property type="match status" value="1"/>
</dbReference>
<reference evidence="10 11" key="1">
    <citation type="journal article" date="2015" name="Nature">
        <title>rRNA introns, odd ribosomes, and small enigmatic genomes across a large radiation of phyla.</title>
        <authorList>
            <person name="Brown C.T."/>
            <person name="Hug L.A."/>
            <person name="Thomas B.C."/>
            <person name="Sharon I."/>
            <person name="Castelle C.J."/>
            <person name="Singh A."/>
            <person name="Wilkins M.J."/>
            <person name="Williams K.H."/>
            <person name="Banfield J.F."/>
        </authorList>
    </citation>
    <scope>NUCLEOTIDE SEQUENCE [LARGE SCALE GENOMIC DNA]</scope>
</reference>
<comment type="catalytic activity">
    <reaction evidence="1 6">
        <text>(2R)-2-phosphoglycerate = (2R)-3-phosphoglycerate</text>
        <dbReference type="Rhea" id="RHEA:15901"/>
        <dbReference type="ChEBI" id="CHEBI:58272"/>
        <dbReference type="ChEBI" id="CHEBI:58289"/>
        <dbReference type="EC" id="5.4.2.11"/>
    </reaction>
</comment>
<dbReference type="GO" id="GO:0004619">
    <property type="term" value="F:phosphoglycerate mutase activity"/>
    <property type="evidence" value="ECO:0007669"/>
    <property type="project" value="UniProtKB-UniRule"/>
</dbReference>
<comment type="similarity">
    <text evidence="2 6">Belongs to the phosphoglycerate mutase family. BPG-dependent PGAM subfamily.</text>
</comment>
<evidence type="ECO:0000313" key="10">
    <source>
        <dbReference type="EMBL" id="KKP87090.1"/>
    </source>
</evidence>